<gene>
    <name evidence="1" type="ORF">COS47_00465</name>
</gene>
<evidence type="ECO:0000313" key="1">
    <source>
        <dbReference type="EMBL" id="PIV12824.1"/>
    </source>
</evidence>
<proteinExistence type="predicted"/>
<organism evidence="1 2">
    <name type="scientific">Candidatus Nealsonbacteria bacterium CG03_land_8_20_14_0_80_36_12</name>
    <dbReference type="NCBI Taxonomy" id="1974701"/>
    <lineage>
        <taxon>Bacteria</taxon>
        <taxon>Candidatus Nealsoniibacteriota</taxon>
    </lineage>
</organism>
<dbReference type="Proteomes" id="UP000230324">
    <property type="component" value="Unassembled WGS sequence"/>
</dbReference>
<protein>
    <submittedName>
        <fullName evidence="1">Uncharacterized protein</fullName>
    </submittedName>
</protein>
<evidence type="ECO:0000313" key="2">
    <source>
        <dbReference type="Proteomes" id="UP000230324"/>
    </source>
</evidence>
<accession>A0A2M7BYS4</accession>
<reference evidence="2" key="1">
    <citation type="submission" date="2017-09" db="EMBL/GenBank/DDBJ databases">
        <title>Depth-based differentiation of microbial function through sediment-hosted aquifers and enrichment of novel symbionts in the deep terrestrial subsurface.</title>
        <authorList>
            <person name="Probst A.J."/>
            <person name="Ladd B."/>
            <person name="Jarett J.K."/>
            <person name="Geller-Mcgrath D.E."/>
            <person name="Sieber C.M.K."/>
            <person name="Emerson J.B."/>
            <person name="Anantharaman K."/>
            <person name="Thomas B.C."/>
            <person name="Malmstrom R."/>
            <person name="Stieglmeier M."/>
            <person name="Klingl A."/>
            <person name="Woyke T."/>
            <person name="Ryan C.M."/>
            <person name="Banfield J.F."/>
        </authorList>
    </citation>
    <scope>NUCLEOTIDE SEQUENCE [LARGE SCALE GENOMIC DNA]</scope>
</reference>
<name>A0A2M7BYS4_9BACT</name>
<sequence length="264" mass="30304">MQKENKISEPDRIKQLLKDTFSEKQVKDILGYYFKSIKKFQNNDWEGCILNAGKFVEAVLKTLFLFCGQSLPKQRDFKVGRVVEKLKNLDASKYDDVIRLLIPRACVFIYDIASNRGARHVSGEINSNKMDAIVVMQNLSWILAEMIRFSQKGKVPPDEAITLVEALMEKKYPNFEEIDGRIYVNKEKLSAQQIGLLLLNYKYPKRIPRQELINMVKCHGFSKNAASVIVTRLQKLVDDDGSGNLRLRGLGRKKAELIISTWCD</sequence>
<dbReference type="EMBL" id="PEUV01000009">
    <property type="protein sequence ID" value="PIV12824.1"/>
    <property type="molecule type" value="Genomic_DNA"/>
</dbReference>
<comment type="caution">
    <text evidence="1">The sequence shown here is derived from an EMBL/GenBank/DDBJ whole genome shotgun (WGS) entry which is preliminary data.</text>
</comment>
<dbReference type="AlphaFoldDB" id="A0A2M7BYS4"/>